<evidence type="ECO:0000313" key="8">
    <source>
        <dbReference type="EnsemblMetazoa" id="ASIC004011-PA"/>
    </source>
</evidence>
<dbReference type="Proteomes" id="UP000030765">
    <property type="component" value="Unassembled WGS sequence"/>
</dbReference>
<keyword evidence="3 5" id="KW-0698">rRNA processing</keyword>
<evidence type="ECO:0000313" key="7">
    <source>
        <dbReference type="EMBL" id="KFB36844.1"/>
    </source>
</evidence>
<dbReference type="VEuPathDB" id="VectorBase:ASIS008929"/>
<dbReference type="OrthoDB" id="29058at2759"/>
<evidence type="ECO:0000256" key="1">
    <source>
        <dbReference type="ARBA" id="ARBA00004604"/>
    </source>
</evidence>
<dbReference type="PIRSF" id="PIRSF015952">
    <property type="entry name" value="U3snoRNP11"/>
    <property type="match status" value="1"/>
</dbReference>
<sequence>MSSWKKAAKSNQKVHRERAQPASRQHLGILEKKKDYKLRANDQHKKDATLKLLRKRAMNKNPDEFYHHMINSRTKDGEHHELDLDHSFSKDQIKLMKTQDIKYIAMKRTMEANKIQRLQSRLHMTDVVNETPNKHIFFLEEDQEPDEFDLAKRLDTHPDLIGRRTNRPRLEDLQKLKLDVVSPDEIERINQERERSYAELKKRIEREKELTIAQKTLEIKRALKEKRALKPKRVKKGTANRAPVFKFKFERKR</sequence>
<keyword evidence="4 5" id="KW-0539">Nucleus</keyword>
<evidence type="ECO:0000256" key="4">
    <source>
        <dbReference type="ARBA" id="ARBA00023242"/>
    </source>
</evidence>
<dbReference type="Pfam" id="PF03998">
    <property type="entry name" value="Utp11"/>
    <property type="match status" value="1"/>
</dbReference>
<comment type="subcellular location">
    <subcellularLocation>
        <location evidence="1 5">Nucleus</location>
        <location evidence="1 5">Nucleolus</location>
    </subcellularLocation>
</comment>
<reference evidence="7 9" key="1">
    <citation type="journal article" date="2014" name="BMC Genomics">
        <title>Genome sequence of Anopheles sinensis provides insight into genetics basis of mosquito competence for malaria parasites.</title>
        <authorList>
            <person name="Zhou D."/>
            <person name="Zhang D."/>
            <person name="Ding G."/>
            <person name="Shi L."/>
            <person name="Hou Q."/>
            <person name="Ye Y."/>
            <person name="Xu Y."/>
            <person name="Zhou H."/>
            <person name="Xiong C."/>
            <person name="Li S."/>
            <person name="Yu J."/>
            <person name="Hong S."/>
            <person name="Yu X."/>
            <person name="Zou P."/>
            <person name="Chen C."/>
            <person name="Chang X."/>
            <person name="Wang W."/>
            <person name="Lv Y."/>
            <person name="Sun Y."/>
            <person name="Ma L."/>
            <person name="Shen B."/>
            <person name="Zhu C."/>
        </authorList>
    </citation>
    <scope>NUCLEOTIDE SEQUENCE [LARGE SCALE GENOMIC DNA]</scope>
</reference>
<dbReference type="GO" id="GO:0006364">
    <property type="term" value="P:rRNA processing"/>
    <property type="evidence" value="ECO:0007669"/>
    <property type="project" value="UniProtKB-UniRule"/>
</dbReference>
<organism evidence="7">
    <name type="scientific">Anopheles sinensis</name>
    <name type="common">Mosquito</name>
    <dbReference type="NCBI Taxonomy" id="74873"/>
    <lineage>
        <taxon>Eukaryota</taxon>
        <taxon>Metazoa</taxon>
        <taxon>Ecdysozoa</taxon>
        <taxon>Arthropoda</taxon>
        <taxon>Hexapoda</taxon>
        <taxon>Insecta</taxon>
        <taxon>Pterygota</taxon>
        <taxon>Neoptera</taxon>
        <taxon>Endopterygota</taxon>
        <taxon>Diptera</taxon>
        <taxon>Nematocera</taxon>
        <taxon>Culicoidea</taxon>
        <taxon>Culicidae</taxon>
        <taxon>Anophelinae</taxon>
        <taxon>Anopheles</taxon>
    </lineage>
</organism>
<evidence type="ECO:0000313" key="9">
    <source>
        <dbReference type="Proteomes" id="UP000030765"/>
    </source>
</evidence>
<dbReference type="GO" id="GO:0032040">
    <property type="term" value="C:small-subunit processome"/>
    <property type="evidence" value="ECO:0007669"/>
    <property type="project" value="UniProtKB-UniRule"/>
</dbReference>
<dbReference type="InterPro" id="IPR007144">
    <property type="entry name" value="SSU_processome_Utp11"/>
</dbReference>
<comment type="similarity">
    <text evidence="2 5">Belongs to the UTP11 family.</text>
</comment>
<reference evidence="8" key="2">
    <citation type="submission" date="2020-05" db="UniProtKB">
        <authorList>
            <consortium name="EnsemblMetazoa"/>
        </authorList>
    </citation>
    <scope>IDENTIFICATION</scope>
</reference>
<evidence type="ECO:0000256" key="2">
    <source>
        <dbReference type="ARBA" id="ARBA00008105"/>
    </source>
</evidence>
<gene>
    <name evidence="7" type="ORF">ZHAS_00004011</name>
</gene>
<comment type="function">
    <text evidence="5">Involved in nucleolar processing of pre-18S ribosomal RNA.</text>
</comment>
<dbReference type="OMA" id="DLKYVVM"/>
<dbReference type="EnsemblMetazoa" id="ASIC004011-RA">
    <property type="protein sequence ID" value="ASIC004011-PA"/>
    <property type="gene ID" value="ASIC004011"/>
</dbReference>
<feature type="region of interest" description="Disordered" evidence="6">
    <location>
        <begin position="1"/>
        <end position="30"/>
    </location>
</feature>
<name>A0A084VFV0_ANOSI</name>
<accession>A0A084VFV0</accession>
<dbReference type="PANTHER" id="PTHR12838">
    <property type="entry name" value="U3 SMALL NUCLEOLAR RNA-ASSOCIATED PROTEIN 11"/>
    <property type="match status" value="1"/>
</dbReference>
<comment type="subunit">
    <text evidence="5">Component of the ribosomal small subunit (SSU) processome.</text>
</comment>
<keyword evidence="9" id="KW-1185">Reference proteome</keyword>
<dbReference type="EMBL" id="ATLV01012488">
    <property type="status" value="NOT_ANNOTATED_CDS"/>
    <property type="molecule type" value="Genomic_DNA"/>
</dbReference>
<evidence type="ECO:0000256" key="3">
    <source>
        <dbReference type="ARBA" id="ARBA00022552"/>
    </source>
</evidence>
<dbReference type="STRING" id="74873.A0A084VFV0"/>
<dbReference type="AlphaFoldDB" id="A0A084VFV0"/>
<evidence type="ECO:0000256" key="6">
    <source>
        <dbReference type="SAM" id="MobiDB-lite"/>
    </source>
</evidence>
<proteinExistence type="inferred from homology"/>
<protein>
    <recommendedName>
        <fullName evidence="5">U3 small nucleolar RNA-associated protein 11</fullName>
        <shortName evidence="5">U3 snoRNA-associated protein 11</shortName>
    </recommendedName>
</protein>
<dbReference type="EMBL" id="KE524796">
    <property type="protein sequence ID" value="KFB36844.1"/>
    <property type="molecule type" value="Genomic_DNA"/>
</dbReference>
<dbReference type="PANTHER" id="PTHR12838:SF0">
    <property type="entry name" value="U3 SMALL NUCLEOLAR RNA-ASSOCIATED PROTEIN 11-RELATED"/>
    <property type="match status" value="1"/>
</dbReference>
<evidence type="ECO:0000256" key="5">
    <source>
        <dbReference type="PIRNR" id="PIRNR015952"/>
    </source>
</evidence>
<dbReference type="VEuPathDB" id="VectorBase:ASIC004011"/>
<feature type="compositionally biased region" description="Basic residues" evidence="6">
    <location>
        <begin position="1"/>
        <end position="16"/>
    </location>
</feature>